<evidence type="ECO:0000313" key="2">
    <source>
        <dbReference type="Proteomes" id="UP000076609"/>
    </source>
</evidence>
<protein>
    <submittedName>
        <fullName evidence="1">Uncharacterized protein</fullName>
    </submittedName>
</protein>
<gene>
    <name evidence="1" type="ORF">AVT10_00330</name>
</gene>
<reference evidence="2" key="1">
    <citation type="submission" date="2016-01" db="EMBL/GenBank/DDBJ databases">
        <title>Draft genome of Chromobacterium sp. F49.</title>
        <authorList>
            <person name="Hong K.W."/>
        </authorList>
    </citation>
    <scope>NUCLEOTIDE SEQUENCE [LARGE SCALE GENOMIC DNA]</scope>
    <source>
        <strain evidence="2">CN3</strain>
    </source>
</reference>
<comment type="caution">
    <text evidence="1">The sequence shown here is derived from an EMBL/GenBank/DDBJ whole genome shotgun (WGS) entry which is preliminary data.</text>
</comment>
<proteinExistence type="predicted"/>
<dbReference type="EMBL" id="LQQO01000001">
    <property type="protein sequence ID" value="KZE18540.1"/>
    <property type="molecule type" value="Genomic_DNA"/>
</dbReference>
<keyword evidence="2" id="KW-1185">Reference proteome</keyword>
<accession>A0ABR5YGP6</accession>
<evidence type="ECO:0000313" key="1">
    <source>
        <dbReference type="EMBL" id="KZE18540.1"/>
    </source>
</evidence>
<organism evidence="1 2">
    <name type="scientific">Sphingomonas hankookensis</name>
    <dbReference type="NCBI Taxonomy" id="563996"/>
    <lineage>
        <taxon>Bacteria</taxon>
        <taxon>Pseudomonadati</taxon>
        <taxon>Pseudomonadota</taxon>
        <taxon>Alphaproteobacteria</taxon>
        <taxon>Sphingomonadales</taxon>
        <taxon>Sphingomonadaceae</taxon>
        <taxon>Sphingomonas</taxon>
    </lineage>
</organism>
<dbReference type="Proteomes" id="UP000076609">
    <property type="component" value="Unassembled WGS sequence"/>
</dbReference>
<sequence>MVAVIGRVCVRSIGDGSKAMNAMTLNAKYQTVPASTAGTSVEYLDPLDADESSDAVVTTSRRALTRVALVAAEAGARFQREGIGHDPMAWMLAPRRLFRGSAALEACLDRDNCLRAVLLHGLSIGLDAAPARIDAILADGLGEDDFGGPWSGGARGDVSGGAPGAPRLRLYSAVVVIARGGELLHAFHASLAPSAAVVRERIRARFGSAAAAQAEIRVGFDPECPATIGMVPPAVVDTLIAVGRRRRRASFEGLDITVEQRLPS</sequence>
<name>A0ABR5YGP6_9SPHN</name>